<dbReference type="SFLD" id="SFLDG01205">
    <property type="entry name" value="AMPS.1"/>
    <property type="match status" value="1"/>
</dbReference>
<dbReference type="InterPro" id="IPR036249">
    <property type="entry name" value="Thioredoxin-like_sf"/>
</dbReference>
<dbReference type="OMA" id="AKEPNIA"/>
<feature type="domain" description="GST N-terminal" evidence="1">
    <location>
        <begin position="2"/>
        <end position="80"/>
    </location>
</feature>
<dbReference type="Pfam" id="PF02798">
    <property type="entry name" value="GST_N"/>
    <property type="match status" value="1"/>
</dbReference>
<dbReference type="InterPro" id="IPR010987">
    <property type="entry name" value="Glutathione-S-Trfase_C-like"/>
</dbReference>
<keyword evidence="5" id="KW-1185">Reference proteome</keyword>
<dbReference type="SFLD" id="SFLDG00363">
    <property type="entry name" value="AMPS_(cytGST):_Alpha-__Mu-__Pi"/>
    <property type="match status" value="1"/>
</dbReference>
<dbReference type="PANTHER" id="PTHR11571">
    <property type="entry name" value="GLUTATHIONE S-TRANSFERASE"/>
    <property type="match status" value="1"/>
</dbReference>
<dbReference type="SFLD" id="SFLDS00019">
    <property type="entry name" value="Glutathione_Transferase_(cytos"/>
    <property type="match status" value="1"/>
</dbReference>
<evidence type="ECO:0000259" key="1">
    <source>
        <dbReference type="PROSITE" id="PS50404"/>
    </source>
</evidence>
<evidence type="ECO:0000259" key="2">
    <source>
        <dbReference type="PROSITE" id="PS50405"/>
    </source>
</evidence>
<protein>
    <recommendedName>
        <fullName evidence="6">Glutathione transferase</fullName>
    </recommendedName>
</protein>
<dbReference type="InterPro" id="IPR050213">
    <property type="entry name" value="GST_superfamily"/>
</dbReference>
<reference evidence="4" key="3">
    <citation type="submission" date="2015-06" db="UniProtKB">
        <authorList>
            <consortium name="EnsemblMetazoa"/>
        </authorList>
    </citation>
    <scope>IDENTIFICATION</scope>
</reference>
<evidence type="ECO:0008006" key="6">
    <source>
        <dbReference type="Google" id="ProtNLM"/>
    </source>
</evidence>
<sequence>MAKLKLHYFDMKWLGEPVRMILAVGGIDFQDIRFTMKEWPAIKPTTPLGQAPYIEFEGGKRLAQTKAISRYLAKQTGLFPESDWDAARCDMVVEYSDDLRQPFAPVFLEPNKDVQKKLLTKYVKDVPKLLDNFEKLLTENGSNGHFVGDKLTWADIYVYAMLNLIYTGTNMLGEGITFDLHPQIQAFVAKVEAVPSIAAWLEKRPKSDV</sequence>
<dbReference type="Gene3D" id="1.20.1050.10">
    <property type="match status" value="1"/>
</dbReference>
<dbReference type="Pfam" id="PF14497">
    <property type="entry name" value="GST_C_3"/>
    <property type="match status" value="1"/>
</dbReference>
<evidence type="ECO:0000313" key="4">
    <source>
        <dbReference type="EnsemblMetazoa" id="CapteP165166"/>
    </source>
</evidence>
<dbReference type="InterPro" id="IPR004046">
    <property type="entry name" value="GST_C"/>
</dbReference>
<gene>
    <name evidence="3" type="ORF">CAPTEDRAFT_165166</name>
</gene>
<organism evidence="3">
    <name type="scientific">Capitella teleta</name>
    <name type="common">Polychaete worm</name>
    <dbReference type="NCBI Taxonomy" id="283909"/>
    <lineage>
        <taxon>Eukaryota</taxon>
        <taxon>Metazoa</taxon>
        <taxon>Spiralia</taxon>
        <taxon>Lophotrochozoa</taxon>
        <taxon>Annelida</taxon>
        <taxon>Polychaeta</taxon>
        <taxon>Sedentaria</taxon>
        <taxon>Scolecida</taxon>
        <taxon>Capitellidae</taxon>
        <taxon>Capitella</taxon>
    </lineage>
</organism>
<dbReference type="CDD" id="cd03192">
    <property type="entry name" value="GST_C_Sigma_like"/>
    <property type="match status" value="1"/>
</dbReference>
<dbReference type="InterPro" id="IPR004045">
    <property type="entry name" value="Glutathione_S-Trfase_N"/>
</dbReference>
<dbReference type="HOGENOM" id="CLU_039475_1_0_1"/>
<dbReference type="SUPFAM" id="SSF52833">
    <property type="entry name" value="Thioredoxin-like"/>
    <property type="match status" value="1"/>
</dbReference>
<dbReference type="STRING" id="283909.R7U4Y2"/>
<evidence type="ECO:0000313" key="5">
    <source>
        <dbReference type="Proteomes" id="UP000014760"/>
    </source>
</evidence>
<dbReference type="PROSITE" id="PS50404">
    <property type="entry name" value="GST_NTER"/>
    <property type="match status" value="1"/>
</dbReference>
<dbReference type="InterPro" id="IPR036282">
    <property type="entry name" value="Glutathione-S-Trfase_C_sf"/>
</dbReference>
<dbReference type="GO" id="GO:0006749">
    <property type="term" value="P:glutathione metabolic process"/>
    <property type="evidence" value="ECO:0007669"/>
    <property type="project" value="TreeGrafter"/>
</dbReference>
<reference evidence="3 5" key="2">
    <citation type="journal article" date="2013" name="Nature">
        <title>Insights into bilaterian evolution from three spiralian genomes.</title>
        <authorList>
            <person name="Simakov O."/>
            <person name="Marletaz F."/>
            <person name="Cho S.J."/>
            <person name="Edsinger-Gonzales E."/>
            <person name="Havlak P."/>
            <person name="Hellsten U."/>
            <person name="Kuo D.H."/>
            <person name="Larsson T."/>
            <person name="Lv J."/>
            <person name="Arendt D."/>
            <person name="Savage R."/>
            <person name="Osoegawa K."/>
            <person name="de Jong P."/>
            <person name="Grimwood J."/>
            <person name="Chapman J.A."/>
            <person name="Shapiro H."/>
            <person name="Aerts A."/>
            <person name="Otillar R.P."/>
            <person name="Terry A.Y."/>
            <person name="Boore J.L."/>
            <person name="Grigoriev I.V."/>
            <person name="Lindberg D.R."/>
            <person name="Seaver E.C."/>
            <person name="Weisblat D.A."/>
            <person name="Putnam N.H."/>
            <person name="Rokhsar D.S."/>
        </authorList>
    </citation>
    <scope>NUCLEOTIDE SEQUENCE</scope>
    <source>
        <strain evidence="3 5">I ESC-2004</strain>
    </source>
</reference>
<dbReference type="InterPro" id="IPR040079">
    <property type="entry name" value="Glutathione_S-Trfase"/>
</dbReference>
<name>R7U4Y2_CAPTE</name>
<dbReference type="PANTHER" id="PTHR11571:SF150">
    <property type="entry name" value="GLUTATHIONE S-TRANSFERASE"/>
    <property type="match status" value="1"/>
</dbReference>
<dbReference type="Proteomes" id="UP000014760">
    <property type="component" value="Unassembled WGS sequence"/>
</dbReference>
<dbReference type="AlphaFoldDB" id="R7U4Y2"/>
<feature type="domain" description="GST C-terminal" evidence="2">
    <location>
        <begin position="82"/>
        <end position="209"/>
    </location>
</feature>
<dbReference type="Gene3D" id="3.40.30.10">
    <property type="entry name" value="Glutaredoxin"/>
    <property type="match status" value="1"/>
</dbReference>
<proteinExistence type="predicted"/>
<dbReference type="FunFam" id="1.20.1050.10:FF:000030">
    <property type="entry name" value="Glutathione S-transferase S1"/>
    <property type="match status" value="1"/>
</dbReference>
<dbReference type="CDD" id="cd03039">
    <property type="entry name" value="GST_N_Sigma_like"/>
    <property type="match status" value="1"/>
</dbReference>
<reference evidence="5" key="1">
    <citation type="submission" date="2012-12" db="EMBL/GenBank/DDBJ databases">
        <authorList>
            <person name="Hellsten U."/>
            <person name="Grimwood J."/>
            <person name="Chapman J.A."/>
            <person name="Shapiro H."/>
            <person name="Aerts A."/>
            <person name="Otillar R.P."/>
            <person name="Terry A.Y."/>
            <person name="Boore J.L."/>
            <person name="Simakov O."/>
            <person name="Marletaz F."/>
            <person name="Cho S.-J."/>
            <person name="Edsinger-Gonzales E."/>
            <person name="Havlak P."/>
            <person name="Kuo D.-H."/>
            <person name="Larsson T."/>
            <person name="Lv J."/>
            <person name="Arendt D."/>
            <person name="Savage R."/>
            <person name="Osoegawa K."/>
            <person name="de Jong P."/>
            <person name="Lindberg D.R."/>
            <person name="Seaver E.C."/>
            <person name="Weisblat D.A."/>
            <person name="Putnam N.H."/>
            <person name="Grigoriev I.V."/>
            <person name="Rokhsar D.S."/>
        </authorList>
    </citation>
    <scope>NUCLEOTIDE SEQUENCE</scope>
    <source>
        <strain evidence="5">I ESC-2004</strain>
    </source>
</reference>
<dbReference type="GO" id="GO:0004364">
    <property type="term" value="F:glutathione transferase activity"/>
    <property type="evidence" value="ECO:0007669"/>
    <property type="project" value="TreeGrafter"/>
</dbReference>
<dbReference type="EMBL" id="KB305345">
    <property type="protein sequence ID" value="ELU01181.1"/>
    <property type="molecule type" value="Genomic_DNA"/>
</dbReference>
<dbReference type="PROSITE" id="PS50405">
    <property type="entry name" value="GST_CTER"/>
    <property type="match status" value="1"/>
</dbReference>
<evidence type="ECO:0000313" key="3">
    <source>
        <dbReference type="EMBL" id="ELU01181.1"/>
    </source>
</evidence>
<dbReference type="OrthoDB" id="414243at2759"/>
<accession>R7U4Y2</accession>
<dbReference type="EnsemblMetazoa" id="CapteT165166">
    <property type="protein sequence ID" value="CapteP165166"/>
    <property type="gene ID" value="CapteG165166"/>
</dbReference>
<dbReference type="EMBL" id="AMQN01009408">
    <property type="status" value="NOT_ANNOTATED_CDS"/>
    <property type="molecule type" value="Genomic_DNA"/>
</dbReference>
<dbReference type="SUPFAM" id="SSF47616">
    <property type="entry name" value="GST C-terminal domain-like"/>
    <property type="match status" value="1"/>
</dbReference>